<sequence>MKETINNWRFVILLILTLGLAPFVPEPHIWGKIKWIAGGAKGMALMDWLDFVFHGIPWALLIRLTILKLSGKLPKPVENTPKM</sequence>
<keyword evidence="1" id="KW-0812">Transmembrane</keyword>
<dbReference type="OrthoDB" id="1467821at2"/>
<keyword evidence="3" id="KW-1185">Reference proteome</keyword>
<accession>A0A1W2HAE1</accession>
<dbReference type="AlphaFoldDB" id="A0A1W2HAE1"/>
<evidence type="ECO:0000313" key="2">
    <source>
        <dbReference type="EMBL" id="SMD45843.1"/>
    </source>
</evidence>
<dbReference type="STRING" id="758820.SAMN00777080_4514"/>
<gene>
    <name evidence="2" type="ORF">SAMN00777080_4514</name>
</gene>
<keyword evidence="1" id="KW-0472">Membrane</keyword>
<dbReference type="RefSeq" id="WP_084122813.1">
    <property type="nucleotide sequence ID" value="NZ_LT838813.1"/>
</dbReference>
<proteinExistence type="predicted"/>
<protein>
    <recommendedName>
        <fullName evidence="4">RND transporter</fullName>
    </recommendedName>
</protein>
<evidence type="ECO:0008006" key="4">
    <source>
        <dbReference type="Google" id="ProtNLM"/>
    </source>
</evidence>
<evidence type="ECO:0000256" key="1">
    <source>
        <dbReference type="SAM" id="Phobius"/>
    </source>
</evidence>
<keyword evidence="1" id="KW-1133">Transmembrane helix</keyword>
<dbReference type="EMBL" id="LT838813">
    <property type="protein sequence ID" value="SMD45843.1"/>
    <property type="molecule type" value="Genomic_DNA"/>
</dbReference>
<organism evidence="2 3">
    <name type="scientific">Aquiflexum balticum DSM 16537</name>
    <dbReference type="NCBI Taxonomy" id="758820"/>
    <lineage>
        <taxon>Bacteria</taxon>
        <taxon>Pseudomonadati</taxon>
        <taxon>Bacteroidota</taxon>
        <taxon>Cytophagia</taxon>
        <taxon>Cytophagales</taxon>
        <taxon>Cyclobacteriaceae</taxon>
        <taxon>Aquiflexum</taxon>
    </lineage>
</organism>
<evidence type="ECO:0000313" key="3">
    <source>
        <dbReference type="Proteomes" id="UP000192333"/>
    </source>
</evidence>
<dbReference type="Proteomes" id="UP000192333">
    <property type="component" value="Chromosome I"/>
</dbReference>
<name>A0A1W2HAE1_9BACT</name>
<feature type="transmembrane region" description="Helical" evidence="1">
    <location>
        <begin position="49"/>
        <end position="66"/>
    </location>
</feature>
<reference evidence="3" key="1">
    <citation type="submission" date="2017-04" db="EMBL/GenBank/DDBJ databases">
        <authorList>
            <person name="Varghese N."/>
            <person name="Submissions S."/>
        </authorList>
    </citation>
    <scope>NUCLEOTIDE SEQUENCE [LARGE SCALE GENOMIC DNA]</scope>
    <source>
        <strain evidence="3">DSM 16537</strain>
    </source>
</reference>